<evidence type="ECO:0000256" key="3">
    <source>
        <dbReference type="ARBA" id="ARBA00023235"/>
    </source>
</evidence>
<proteinExistence type="inferred from homology"/>
<keyword evidence="2 4" id="KW-0663">Pyridoxal phosphate</keyword>
<keyword evidence="7" id="KW-1185">Reference proteome</keyword>
<name>A0ABN2Q4T9_9MICO</name>
<dbReference type="Gene3D" id="3.20.20.10">
    <property type="entry name" value="Alanine racemase"/>
    <property type="match status" value="1"/>
</dbReference>
<comment type="catalytic activity">
    <reaction evidence="4">
        <text>L-alanine = D-alanine</text>
        <dbReference type="Rhea" id="RHEA:20249"/>
        <dbReference type="ChEBI" id="CHEBI:57416"/>
        <dbReference type="ChEBI" id="CHEBI:57972"/>
        <dbReference type="EC" id="5.1.1.1"/>
    </reaction>
</comment>
<evidence type="ECO:0000313" key="7">
    <source>
        <dbReference type="Proteomes" id="UP001499954"/>
    </source>
</evidence>
<evidence type="ECO:0000313" key="6">
    <source>
        <dbReference type="EMBL" id="GAA1942105.1"/>
    </source>
</evidence>
<feature type="binding site" evidence="4">
    <location>
        <position position="148"/>
    </location>
    <ligand>
        <name>substrate</name>
    </ligand>
</feature>
<accession>A0ABN2Q4T9</accession>
<dbReference type="PRINTS" id="PR00992">
    <property type="entry name" value="ALARACEMASE"/>
</dbReference>
<dbReference type="Pfam" id="PF00842">
    <property type="entry name" value="Ala_racemase_C"/>
    <property type="match status" value="1"/>
</dbReference>
<reference evidence="6 7" key="1">
    <citation type="journal article" date="2019" name="Int. J. Syst. Evol. Microbiol.">
        <title>The Global Catalogue of Microorganisms (GCM) 10K type strain sequencing project: providing services to taxonomists for standard genome sequencing and annotation.</title>
        <authorList>
            <consortium name="The Broad Institute Genomics Platform"/>
            <consortium name="The Broad Institute Genome Sequencing Center for Infectious Disease"/>
            <person name="Wu L."/>
            <person name="Ma J."/>
        </authorList>
    </citation>
    <scope>NUCLEOTIDE SEQUENCE [LARGE SCALE GENOMIC DNA]</scope>
    <source>
        <strain evidence="6 7">JCM 13584</strain>
    </source>
</reference>
<protein>
    <recommendedName>
        <fullName evidence="4">Alanine racemase</fullName>
        <ecNumber evidence="4">5.1.1.1</ecNumber>
    </recommendedName>
</protein>
<dbReference type="PANTHER" id="PTHR30511:SF0">
    <property type="entry name" value="ALANINE RACEMASE, CATABOLIC-RELATED"/>
    <property type="match status" value="1"/>
</dbReference>
<gene>
    <name evidence="6" type="primary">alr</name>
    <name evidence="6" type="ORF">GCM10009717_05460</name>
</gene>
<dbReference type="CDD" id="cd00430">
    <property type="entry name" value="PLPDE_III_AR"/>
    <property type="match status" value="1"/>
</dbReference>
<dbReference type="PANTHER" id="PTHR30511">
    <property type="entry name" value="ALANINE RACEMASE"/>
    <property type="match status" value="1"/>
</dbReference>
<dbReference type="NCBIfam" id="TIGR00492">
    <property type="entry name" value="alr"/>
    <property type="match status" value="1"/>
</dbReference>
<comment type="similarity">
    <text evidence="4">Belongs to the alanine racemase family.</text>
</comment>
<dbReference type="Gene3D" id="2.40.37.10">
    <property type="entry name" value="Lyase, Ornithine Decarboxylase, Chain A, domain 1"/>
    <property type="match status" value="1"/>
</dbReference>
<feature type="modified residue" description="N6-(pyridoxal phosphate)lysine" evidence="4">
    <location>
        <position position="37"/>
    </location>
</feature>
<evidence type="ECO:0000259" key="5">
    <source>
        <dbReference type="SMART" id="SM01005"/>
    </source>
</evidence>
<comment type="function">
    <text evidence="4">Catalyzes the interconversion of L-alanine and D-alanine. May also act on other amino acids.</text>
</comment>
<dbReference type="Proteomes" id="UP001499954">
    <property type="component" value="Unassembled WGS sequence"/>
</dbReference>
<dbReference type="HAMAP" id="MF_01201">
    <property type="entry name" value="Ala_racemase"/>
    <property type="match status" value="1"/>
</dbReference>
<dbReference type="Pfam" id="PF01168">
    <property type="entry name" value="Ala_racemase_N"/>
    <property type="match status" value="1"/>
</dbReference>
<comment type="cofactor">
    <cofactor evidence="1 4">
        <name>pyridoxal 5'-phosphate</name>
        <dbReference type="ChEBI" id="CHEBI:597326"/>
    </cofactor>
</comment>
<evidence type="ECO:0000256" key="1">
    <source>
        <dbReference type="ARBA" id="ARBA00001933"/>
    </source>
</evidence>
<dbReference type="InterPro" id="IPR029066">
    <property type="entry name" value="PLP-binding_barrel"/>
</dbReference>
<keyword evidence="3 4" id="KW-0413">Isomerase</keyword>
<feature type="active site" description="Proton acceptor; specific for L-alanine" evidence="4">
    <location>
        <position position="279"/>
    </location>
</feature>
<dbReference type="InterPro" id="IPR020622">
    <property type="entry name" value="Ala_racemase_pyridoxalP-BS"/>
</dbReference>
<dbReference type="SUPFAM" id="SSF50621">
    <property type="entry name" value="Alanine racemase C-terminal domain-like"/>
    <property type="match status" value="1"/>
</dbReference>
<feature type="domain" description="Alanine racemase C-terminal" evidence="5">
    <location>
        <begin position="258"/>
        <end position="385"/>
    </location>
</feature>
<dbReference type="EC" id="5.1.1.1" evidence="4"/>
<dbReference type="InterPro" id="IPR011079">
    <property type="entry name" value="Ala_racemase_C"/>
</dbReference>
<dbReference type="InterPro" id="IPR000821">
    <property type="entry name" value="Ala_racemase"/>
</dbReference>
<comment type="caution">
    <text evidence="6">The sequence shown here is derived from an EMBL/GenBank/DDBJ whole genome shotgun (WGS) entry which is preliminary data.</text>
</comment>
<feature type="active site" description="Proton acceptor; specific for D-alanine" evidence="4">
    <location>
        <position position="37"/>
    </location>
</feature>
<dbReference type="PROSITE" id="PS00395">
    <property type="entry name" value="ALANINE_RACEMASE"/>
    <property type="match status" value="1"/>
</dbReference>
<dbReference type="InterPro" id="IPR009006">
    <property type="entry name" value="Ala_racemase/Decarboxylase_C"/>
</dbReference>
<comment type="pathway">
    <text evidence="4">Amino-acid biosynthesis; D-alanine biosynthesis; D-alanine from L-alanine: step 1/1.</text>
</comment>
<evidence type="ECO:0000256" key="4">
    <source>
        <dbReference type="HAMAP-Rule" id="MF_01201"/>
    </source>
</evidence>
<dbReference type="InterPro" id="IPR001608">
    <property type="entry name" value="Ala_racemase_N"/>
</dbReference>
<dbReference type="SMART" id="SM01005">
    <property type="entry name" value="Ala_racemase_C"/>
    <property type="match status" value="1"/>
</dbReference>
<dbReference type="EMBL" id="BAAAMK010000001">
    <property type="protein sequence ID" value="GAA1942105.1"/>
    <property type="molecule type" value="Genomic_DNA"/>
</dbReference>
<organism evidence="6 7">
    <name type="scientific">Agromyces allii</name>
    <dbReference type="NCBI Taxonomy" id="393607"/>
    <lineage>
        <taxon>Bacteria</taxon>
        <taxon>Bacillati</taxon>
        <taxon>Actinomycetota</taxon>
        <taxon>Actinomycetes</taxon>
        <taxon>Micrococcales</taxon>
        <taxon>Microbacteriaceae</taxon>
        <taxon>Agromyces</taxon>
    </lineage>
</organism>
<sequence length="388" mass="40015">MPTPPFREAVVDLDAVRANVAALAAQVAPAAVMAVVKANAYGHGAVPVAHAALDGGATWLGVADLDEAFELRDAGVTAPVLAWLHGPDAPFADAIVRGIDLGISSIDQLRRVSDAAAHVAASAAGSGGASATSGPAFVHLKIDTGLSRNGVPPEEWIEAVAFAAMLEEQGRIRVRGVFSHLANTDDEADRAQLAAFDEALAEASAAGLEPEVRHLASTAAAVRLPASRFDLVRLGIGTYGIPPYGDGTTAADLGLRPVMTLRACVAAVRRVEAGVGVSYSHTWRAERATTLALVPLGYADGIPRHASSRAEVLLAGRRRPVVGRIAMDQFVVDVGDDEVAVGDEVVLFGDPATGAPSADDWADAADTIGYEIVTRIGHRVPRTYGGGA</sequence>
<feature type="binding site" evidence="4">
    <location>
        <position position="327"/>
    </location>
    <ligand>
        <name>substrate</name>
    </ligand>
</feature>
<evidence type="ECO:0000256" key="2">
    <source>
        <dbReference type="ARBA" id="ARBA00022898"/>
    </source>
</evidence>
<dbReference type="SUPFAM" id="SSF51419">
    <property type="entry name" value="PLP-binding barrel"/>
    <property type="match status" value="1"/>
</dbReference>